<name>A0A066WE08_TILAU</name>
<feature type="region of interest" description="Disordered" evidence="1">
    <location>
        <begin position="26"/>
        <end position="88"/>
    </location>
</feature>
<keyword evidence="3" id="KW-1185">Reference proteome</keyword>
<dbReference type="InParanoid" id="A0A066WE08"/>
<accession>A0A066WE08</accession>
<dbReference type="RefSeq" id="XP_013244799.1">
    <property type="nucleotide sequence ID" value="XM_013389345.1"/>
</dbReference>
<dbReference type="GeneID" id="25267492"/>
<dbReference type="HOGENOM" id="CLU_2470653_0_0_1"/>
<gene>
    <name evidence="2" type="ORF">K437DRAFT_44967</name>
</gene>
<dbReference type="Proteomes" id="UP000027361">
    <property type="component" value="Unassembled WGS sequence"/>
</dbReference>
<organism evidence="2 3">
    <name type="scientific">Tilletiaria anomala (strain ATCC 24038 / CBS 436.72 / UBC 951)</name>
    <dbReference type="NCBI Taxonomy" id="1037660"/>
    <lineage>
        <taxon>Eukaryota</taxon>
        <taxon>Fungi</taxon>
        <taxon>Dikarya</taxon>
        <taxon>Basidiomycota</taxon>
        <taxon>Ustilaginomycotina</taxon>
        <taxon>Exobasidiomycetes</taxon>
        <taxon>Georgefischeriales</taxon>
        <taxon>Tilletiariaceae</taxon>
        <taxon>Tilletiaria</taxon>
    </lineage>
</organism>
<dbReference type="AlphaFoldDB" id="A0A066WE08"/>
<evidence type="ECO:0000313" key="2">
    <source>
        <dbReference type="EMBL" id="KDN51986.1"/>
    </source>
</evidence>
<dbReference type="EMBL" id="JMSN01000015">
    <property type="protein sequence ID" value="KDN51986.1"/>
    <property type="molecule type" value="Genomic_DNA"/>
</dbReference>
<sequence>MAETMVWGLGLCSVCIYLSVQRHIQPLNSKSRKRSQPDTRRSNHGAGTAPALHSYRPASSGDLGLGLSEHQTTEPRGDIIYGQEQRSP</sequence>
<reference evidence="2 3" key="1">
    <citation type="submission" date="2014-05" db="EMBL/GenBank/DDBJ databases">
        <title>Draft genome sequence of a rare smut relative, Tilletiaria anomala UBC 951.</title>
        <authorList>
            <consortium name="DOE Joint Genome Institute"/>
            <person name="Toome M."/>
            <person name="Kuo A."/>
            <person name="Henrissat B."/>
            <person name="Lipzen A."/>
            <person name="Tritt A."/>
            <person name="Yoshinaga Y."/>
            <person name="Zane M."/>
            <person name="Barry K."/>
            <person name="Grigoriev I.V."/>
            <person name="Spatafora J.W."/>
            <person name="Aimea M.C."/>
        </authorList>
    </citation>
    <scope>NUCLEOTIDE SEQUENCE [LARGE SCALE GENOMIC DNA]</scope>
    <source>
        <strain evidence="2 3">UBC 951</strain>
    </source>
</reference>
<proteinExistence type="predicted"/>
<evidence type="ECO:0000313" key="3">
    <source>
        <dbReference type="Proteomes" id="UP000027361"/>
    </source>
</evidence>
<comment type="caution">
    <text evidence="2">The sequence shown here is derived from an EMBL/GenBank/DDBJ whole genome shotgun (WGS) entry which is preliminary data.</text>
</comment>
<protein>
    <submittedName>
        <fullName evidence="2">Uncharacterized protein</fullName>
    </submittedName>
</protein>
<evidence type="ECO:0000256" key="1">
    <source>
        <dbReference type="SAM" id="MobiDB-lite"/>
    </source>
</evidence>